<keyword evidence="12" id="KW-0812">Transmembrane</keyword>
<dbReference type="GO" id="GO:0003774">
    <property type="term" value="F:cytoskeletal motor activity"/>
    <property type="evidence" value="ECO:0007669"/>
    <property type="project" value="InterPro"/>
</dbReference>
<keyword evidence="13" id="KW-0969">Cilium</keyword>
<keyword evidence="9" id="KW-0449">Lipoprotein</keyword>
<keyword evidence="13" id="KW-0966">Cell projection</keyword>
<dbReference type="InterPro" id="IPR000527">
    <property type="entry name" value="Flag_Lring"/>
</dbReference>
<feature type="transmembrane region" description="Helical" evidence="12">
    <location>
        <begin position="40"/>
        <end position="61"/>
    </location>
</feature>
<dbReference type="RefSeq" id="WP_092547712.1">
    <property type="nucleotide sequence ID" value="NZ_CAWRBG010000045.1"/>
</dbReference>
<evidence type="ECO:0000313" key="13">
    <source>
        <dbReference type="EMBL" id="SFU29190.1"/>
    </source>
</evidence>
<evidence type="ECO:0000256" key="10">
    <source>
        <dbReference type="HAMAP-Rule" id="MF_00415"/>
    </source>
</evidence>
<evidence type="ECO:0000256" key="2">
    <source>
        <dbReference type="ARBA" id="ARBA00004635"/>
    </source>
</evidence>
<keyword evidence="8 10" id="KW-0975">Bacterial flagellum</keyword>
<accession>A0A1I7EZ26</accession>
<evidence type="ECO:0000256" key="5">
    <source>
        <dbReference type="ARBA" id="ARBA00022729"/>
    </source>
</evidence>
<dbReference type="HAMAP" id="MF_00415">
    <property type="entry name" value="FlgH"/>
    <property type="match status" value="1"/>
</dbReference>
<evidence type="ECO:0000256" key="9">
    <source>
        <dbReference type="ARBA" id="ARBA00023288"/>
    </source>
</evidence>
<evidence type="ECO:0000256" key="8">
    <source>
        <dbReference type="ARBA" id="ARBA00023143"/>
    </source>
</evidence>
<comment type="subunit">
    <text evidence="4 10">The basal body constitutes a major portion of the flagellar organelle and consists of four rings (L,P,S, and M) mounted on a central rod.</text>
</comment>
<keyword evidence="6 10" id="KW-0472">Membrane</keyword>
<dbReference type="GO" id="GO:0009427">
    <property type="term" value="C:bacterial-type flagellum basal body, distal rod, L ring"/>
    <property type="evidence" value="ECO:0007669"/>
    <property type="project" value="InterPro"/>
</dbReference>
<keyword evidence="5" id="KW-0732">Signal</keyword>
<keyword evidence="10" id="KW-0998">Cell outer membrane</keyword>
<keyword evidence="14" id="KW-1185">Reference proteome</keyword>
<sequence>MDTMPVAESHAGRHAGNHANNHIAYDSAGLRQNRRDKRRISISIAVLTLSVLTLGGCAYIPHKPLVKGKTTAKPAETSAPVPNGSVFQVVQPVYYGYQPLFEDRRPRNIGDTLTIILQENVSASKNSSANASRSGKTGFAAALTPRFLQGLIGSDKTDLGMEGNNEFGGKGGANANNTFKGTITVTVDKLLANGNLQVVGEKQIAINQGTEFIRFSGVVNPRTITGNNTVSSNQVADARIEYVGDGYINEAQHMGWLQRFFMNISPF</sequence>
<evidence type="ECO:0000256" key="7">
    <source>
        <dbReference type="ARBA" id="ARBA00023139"/>
    </source>
</evidence>
<dbReference type="Proteomes" id="UP000242496">
    <property type="component" value="Unassembled WGS sequence"/>
</dbReference>
<evidence type="ECO:0000256" key="3">
    <source>
        <dbReference type="ARBA" id="ARBA00006929"/>
    </source>
</evidence>
<dbReference type="STRING" id="351659.SAMN05421784_10291"/>
<dbReference type="GO" id="GO:0009279">
    <property type="term" value="C:cell outer membrane"/>
    <property type="evidence" value="ECO:0007669"/>
    <property type="project" value="UniProtKB-SubCell"/>
</dbReference>
<dbReference type="EMBL" id="FPBJ01000002">
    <property type="protein sequence ID" value="SFU29190.1"/>
    <property type="molecule type" value="Genomic_DNA"/>
</dbReference>
<gene>
    <name evidence="10" type="primary">flgH</name>
    <name evidence="13" type="ORF">SAMN05421784_10291</name>
</gene>
<organism evidence="13 14">
    <name type="scientific">Xenorhabdus koppenhoeferi</name>
    <dbReference type="NCBI Taxonomy" id="351659"/>
    <lineage>
        <taxon>Bacteria</taxon>
        <taxon>Pseudomonadati</taxon>
        <taxon>Pseudomonadota</taxon>
        <taxon>Gammaproteobacteria</taxon>
        <taxon>Enterobacterales</taxon>
        <taxon>Morganellaceae</taxon>
        <taxon>Xenorhabdus</taxon>
    </lineage>
</organism>
<dbReference type="Pfam" id="PF02107">
    <property type="entry name" value="FlgH"/>
    <property type="match status" value="1"/>
</dbReference>
<proteinExistence type="inferred from homology"/>
<dbReference type="PRINTS" id="PR01008">
    <property type="entry name" value="FLGLRINGFLGH"/>
</dbReference>
<keyword evidence="13" id="KW-0282">Flagellum</keyword>
<reference evidence="14" key="1">
    <citation type="submission" date="2016-10" db="EMBL/GenBank/DDBJ databases">
        <authorList>
            <person name="Varghese N."/>
            <person name="Submissions S."/>
        </authorList>
    </citation>
    <scope>NUCLEOTIDE SEQUENCE [LARGE SCALE GENOMIC DNA]</scope>
    <source>
        <strain evidence="14">DSM 18168</strain>
    </source>
</reference>
<dbReference type="PANTHER" id="PTHR34933">
    <property type="entry name" value="FLAGELLAR L-RING PROTEIN"/>
    <property type="match status" value="1"/>
</dbReference>
<evidence type="ECO:0000256" key="1">
    <source>
        <dbReference type="ARBA" id="ARBA00002591"/>
    </source>
</evidence>
<name>A0A1I7EZ26_9GAMM</name>
<dbReference type="AlphaFoldDB" id="A0A1I7EZ26"/>
<comment type="subcellular location">
    <subcellularLocation>
        <location evidence="10">Cell outer membrane</location>
    </subcellularLocation>
    <subcellularLocation>
        <location evidence="10">Bacterial flagellum basal body</location>
    </subcellularLocation>
    <subcellularLocation>
        <location evidence="2">Membrane</location>
        <topology evidence="2">Lipid-anchor</topology>
    </subcellularLocation>
</comment>
<comment type="function">
    <text evidence="1 10">Assembles around the rod to form the L-ring and probably protects the motor/basal body from shearing forces during rotation.</text>
</comment>
<dbReference type="PANTHER" id="PTHR34933:SF3">
    <property type="entry name" value="FLAGELLAR L-RING PROTEIN"/>
    <property type="match status" value="1"/>
</dbReference>
<protein>
    <recommendedName>
        <fullName evidence="10">Flagellar L-ring protein</fullName>
    </recommendedName>
    <alternativeName>
        <fullName evidence="10">Basal body L-ring protein</fullName>
    </alternativeName>
</protein>
<feature type="region of interest" description="Disordered" evidence="11">
    <location>
        <begin position="1"/>
        <end position="20"/>
    </location>
</feature>
<comment type="similarity">
    <text evidence="3 10">Belongs to the FlgH family.</text>
</comment>
<keyword evidence="7" id="KW-0564">Palmitate</keyword>
<evidence type="ECO:0000256" key="11">
    <source>
        <dbReference type="SAM" id="MobiDB-lite"/>
    </source>
</evidence>
<evidence type="ECO:0000256" key="4">
    <source>
        <dbReference type="ARBA" id="ARBA00011439"/>
    </source>
</evidence>
<keyword evidence="12" id="KW-1133">Transmembrane helix</keyword>
<evidence type="ECO:0000256" key="12">
    <source>
        <dbReference type="SAM" id="Phobius"/>
    </source>
</evidence>
<evidence type="ECO:0000256" key="6">
    <source>
        <dbReference type="ARBA" id="ARBA00023136"/>
    </source>
</evidence>
<dbReference type="OrthoDB" id="9789463at2"/>
<dbReference type="GO" id="GO:0071973">
    <property type="term" value="P:bacterial-type flagellum-dependent cell motility"/>
    <property type="evidence" value="ECO:0007669"/>
    <property type="project" value="InterPro"/>
</dbReference>
<evidence type="ECO:0000313" key="14">
    <source>
        <dbReference type="Proteomes" id="UP000242496"/>
    </source>
</evidence>